<feature type="transmembrane region" description="Helical" evidence="1">
    <location>
        <begin position="22"/>
        <end position="49"/>
    </location>
</feature>
<name>A0AAE1Z7J7_SCHME</name>
<dbReference type="Proteomes" id="UP001292079">
    <property type="component" value="Unassembled WGS sequence"/>
</dbReference>
<evidence type="ECO:0000313" key="3">
    <source>
        <dbReference type="Proteomes" id="UP001292079"/>
    </source>
</evidence>
<organism evidence="2 3">
    <name type="scientific">Schistosoma mekongi</name>
    <name type="common">Parasitic worm</name>
    <dbReference type="NCBI Taxonomy" id="38744"/>
    <lineage>
        <taxon>Eukaryota</taxon>
        <taxon>Metazoa</taxon>
        <taxon>Spiralia</taxon>
        <taxon>Lophotrochozoa</taxon>
        <taxon>Platyhelminthes</taxon>
        <taxon>Trematoda</taxon>
        <taxon>Digenea</taxon>
        <taxon>Strigeidida</taxon>
        <taxon>Schistosomatoidea</taxon>
        <taxon>Schistosomatidae</taxon>
        <taxon>Schistosoma</taxon>
    </lineage>
</organism>
<reference evidence="2" key="1">
    <citation type="submission" date="2022-04" db="EMBL/GenBank/DDBJ databases">
        <authorList>
            <person name="Xu L."/>
            <person name="Lv Z."/>
        </authorList>
    </citation>
    <scope>NUCLEOTIDE SEQUENCE</scope>
    <source>
        <strain evidence="2">LV_2022a</strain>
    </source>
</reference>
<comment type="caution">
    <text evidence="2">The sequence shown here is derived from an EMBL/GenBank/DDBJ whole genome shotgun (WGS) entry which is preliminary data.</text>
</comment>
<feature type="transmembrane region" description="Helical" evidence="1">
    <location>
        <begin position="61"/>
        <end position="82"/>
    </location>
</feature>
<evidence type="ECO:0000256" key="1">
    <source>
        <dbReference type="SAM" id="Phobius"/>
    </source>
</evidence>
<reference evidence="2" key="2">
    <citation type="journal article" date="2023" name="Infect Dis Poverty">
        <title>Chromosome-scale genome of the human blood fluke Schistosoma mekongi and its implications for public health.</title>
        <authorList>
            <person name="Zhou M."/>
            <person name="Xu L."/>
            <person name="Xu D."/>
            <person name="Chen W."/>
            <person name="Khan J."/>
            <person name="Hu Y."/>
            <person name="Huang H."/>
            <person name="Wei H."/>
            <person name="Zhang Y."/>
            <person name="Chusongsang P."/>
            <person name="Tanasarnprasert K."/>
            <person name="Hu X."/>
            <person name="Limpanont Y."/>
            <person name="Lv Z."/>
        </authorList>
    </citation>
    <scope>NUCLEOTIDE SEQUENCE</scope>
    <source>
        <strain evidence="2">LV_2022a</strain>
    </source>
</reference>
<evidence type="ECO:0000313" key="2">
    <source>
        <dbReference type="EMBL" id="KAK4469041.1"/>
    </source>
</evidence>
<sequence>MKTDCCTWSPDPLINGPGKCDCIIATILAVFSIVLLLIGIILTMLHYVIGMEFYTANRGRIIGPLLLGFILIPAVFIIYFVYMAKHKVANHVEQMTLNYCVKERMAYKQYQAELARSSIGIRSSSWHS</sequence>
<keyword evidence="1" id="KW-0812">Transmembrane</keyword>
<keyword evidence="3" id="KW-1185">Reference proteome</keyword>
<proteinExistence type="predicted"/>
<dbReference type="AlphaFoldDB" id="A0AAE1Z7J7"/>
<accession>A0AAE1Z7J7</accession>
<keyword evidence="1" id="KW-1133">Transmembrane helix</keyword>
<gene>
    <name evidence="2" type="ORF">MN116_007505</name>
</gene>
<dbReference type="EMBL" id="JALJAT010000005">
    <property type="protein sequence ID" value="KAK4469041.1"/>
    <property type="molecule type" value="Genomic_DNA"/>
</dbReference>
<protein>
    <submittedName>
        <fullName evidence="2">Uncharacterized protein</fullName>
    </submittedName>
</protein>
<keyword evidence="1" id="KW-0472">Membrane</keyword>